<feature type="region of interest" description="Disordered" evidence="6">
    <location>
        <begin position="98"/>
        <end position="180"/>
    </location>
</feature>
<dbReference type="InterPro" id="IPR050079">
    <property type="entry name" value="DEAD_box_RNA_helicase"/>
</dbReference>
<feature type="compositionally biased region" description="Basic residues" evidence="6">
    <location>
        <begin position="821"/>
        <end position="834"/>
    </location>
</feature>
<keyword evidence="2" id="KW-0378">Hydrolase</keyword>
<evidence type="ECO:0000259" key="7">
    <source>
        <dbReference type="PROSITE" id="PS51192"/>
    </source>
</evidence>
<feature type="domain" description="Helicase ATP-binding" evidence="7">
    <location>
        <begin position="301"/>
        <end position="478"/>
    </location>
</feature>
<evidence type="ECO:0000259" key="8">
    <source>
        <dbReference type="PROSITE" id="PS51194"/>
    </source>
</evidence>
<dbReference type="InterPro" id="IPR027417">
    <property type="entry name" value="P-loop_NTPase"/>
</dbReference>
<evidence type="ECO:0000259" key="9">
    <source>
        <dbReference type="PROSITE" id="PS51195"/>
    </source>
</evidence>
<keyword evidence="11" id="KW-1185">Reference proteome</keyword>
<feature type="region of interest" description="Disordered" evidence="6">
    <location>
        <begin position="895"/>
        <end position="1001"/>
    </location>
</feature>
<dbReference type="GO" id="GO:0016787">
    <property type="term" value="F:hydrolase activity"/>
    <property type="evidence" value="ECO:0007669"/>
    <property type="project" value="UniProtKB-KW"/>
</dbReference>
<comment type="caution">
    <text evidence="10">The sequence shown here is derived from an EMBL/GenBank/DDBJ whole genome shotgun (WGS) entry which is preliminary data.</text>
</comment>
<dbReference type="AlphaFoldDB" id="A0A2V3J150"/>
<feature type="domain" description="Helicase C-terminal" evidence="8">
    <location>
        <begin position="522"/>
        <end position="664"/>
    </location>
</feature>
<dbReference type="InterPro" id="IPR001650">
    <property type="entry name" value="Helicase_C-like"/>
</dbReference>
<dbReference type="CDD" id="cd00268">
    <property type="entry name" value="DEADc"/>
    <property type="match status" value="1"/>
</dbReference>
<evidence type="ECO:0000256" key="4">
    <source>
        <dbReference type="ARBA" id="ARBA00022840"/>
    </source>
</evidence>
<feature type="compositionally biased region" description="Basic and acidic residues" evidence="6">
    <location>
        <begin position="992"/>
        <end position="1001"/>
    </location>
</feature>
<dbReference type="CDD" id="cd18787">
    <property type="entry name" value="SF2_C_DEAD"/>
    <property type="match status" value="1"/>
</dbReference>
<dbReference type="Proteomes" id="UP000247409">
    <property type="component" value="Unassembled WGS sequence"/>
</dbReference>
<gene>
    <name evidence="10" type="ORF">BWQ96_02224</name>
</gene>
<dbReference type="STRING" id="448386.A0A2V3J150"/>
<dbReference type="PROSITE" id="PS00039">
    <property type="entry name" value="DEAD_ATP_HELICASE"/>
    <property type="match status" value="1"/>
</dbReference>
<feature type="region of interest" description="Disordered" evidence="6">
    <location>
        <begin position="1"/>
        <end position="49"/>
    </location>
</feature>
<feature type="compositionally biased region" description="Basic and acidic residues" evidence="6">
    <location>
        <begin position="139"/>
        <end position="150"/>
    </location>
</feature>
<evidence type="ECO:0000256" key="2">
    <source>
        <dbReference type="ARBA" id="ARBA00022801"/>
    </source>
</evidence>
<dbReference type="PROSITE" id="PS51192">
    <property type="entry name" value="HELICASE_ATP_BIND_1"/>
    <property type="match status" value="1"/>
</dbReference>
<feature type="region of interest" description="Disordered" evidence="6">
    <location>
        <begin position="1029"/>
        <end position="1059"/>
    </location>
</feature>
<reference evidence="10 11" key="1">
    <citation type="journal article" date="2018" name="Mol. Biol. Evol.">
        <title>Analysis of the draft genome of the red seaweed Gracilariopsis chorda provides insights into genome size evolution in Rhodophyta.</title>
        <authorList>
            <person name="Lee J."/>
            <person name="Yang E.C."/>
            <person name="Graf L."/>
            <person name="Yang J.H."/>
            <person name="Qiu H."/>
            <person name="Zel Zion U."/>
            <person name="Chan C.X."/>
            <person name="Stephens T.G."/>
            <person name="Weber A.P.M."/>
            <person name="Boo G.H."/>
            <person name="Boo S.M."/>
            <person name="Kim K.M."/>
            <person name="Shin Y."/>
            <person name="Jung M."/>
            <person name="Lee S.J."/>
            <person name="Yim H.S."/>
            <person name="Lee J.H."/>
            <person name="Bhattacharya D."/>
            <person name="Yoon H.S."/>
        </authorList>
    </citation>
    <scope>NUCLEOTIDE SEQUENCE [LARGE SCALE GENOMIC DNA]</scope>
    <source>
        <strain evidence="10 11">SKKU-2015</strain>
        <tissue evidence="10">Whole body</tissue>
    </source>
</reference>
<evidence type="ECO:0000256" key="6">
    <source>
        <dbReference type="SAM" id="MobiDB-lite"/>
    </source>
</evidence>
<feature type="region of interest" description="Disordered" evidence="6">
    <location>
        <begin position="673"/>
        <end position="852"/>
    </location>
</feature>
<evidence type="ECO:0000256" key="5">
    <source>
        <dbReference type="PROSITE-ProRule" id="PRU00552"/>
    </source>
</evidence>
<dbReference type="OrthoDB" id="434041at2759"/>
<dbReference type="SUPFAM" id="SSF52540">
    <property type="entry name" value="P-loop containing nucleoside triphosphate hydrolases"/>
    <property type="match status" value="1"/>
</dbReference>
<dbReference type="GO" id="GO:0003724">
    <property type="term" value="F:RNA helicase activity"/>
    <property type="evidence" value="ECO:0007669"/>
    <property type="project" value="InterPro"/>
</dbReference>
<dbReference type="PROSITE" id="PS51194">
    <property type="entry name" value="HELICASE_CTER"/>
    <property type="match status" value="1"/>
</dbReference>
<feature type="compositionally biased region" description="Pro residues" evidence="6">
    <location>
        <begin position="163"/>
        <end position="172"/>
    </location>
</feature>
<dbReference type="PROSITE" id="PS51195">
    <property type="entry name" value="Q_MOTIF"/>
    <property type="match status" value="1"/>
</dbReference>
<feature type="compositionally biased region" description="Polar residues" evidence="6">
    <location>
        <begin position="895"/>
        <end position="907"/>
    </location>
</feature>
<feature type="domain" description="DEAD-box RNA helicase Q" evidence="9">
    <location>
        <begin position="270"/>
        <end position="298"/>
    </location>
</feature>
<dbReference type="SMART" id="SM00487">
    <property type="entry name" value="DEXDc"/>
    <property type="match status" value="1"/>
</dbReference>
<dbReference type="InterPro" id="IPR011545">
    <property type="entry name" value="DEAD/DEAH_box_helicase_dom"/>
</dbReference>
<keyword evidence="1" id="KW-0547">Nucleotide-binding</keyword>
<feature type="short sequence motif" description="Q motif" evidence="5">
    <location>
        <begin position="270"/>
        <end position="298"/>
    </location>
</feature>
<feature type="compositionally biased region" description="Polar residues" evidence="6">
    <location>
        <begin position="29"/>
        <end position="41"/>
    </location>
</feature>
<dbReference type="PANTHER" id="PTHR47959:SF1">
    <property type="entry name" value="ATP-DEPENDENT RNA HELICASE DBPA"/>
    <property type="match status" value="1"/>
</dbReference>
<dbReference type="SMART" id="SM00490">
    <property type="entry name" value="HELICc"/>
    <property type="match status" value="1"/>
</dbReference>
<evidence type="ECO:0000313" key="10">
    <source>
        <dbReference type="EMBL" id="PXF48033.1"/>
    </source>
</evidence>
<dbReference type="InterPro" id="IPR044742">
    <property type="entry name" value="DEAD/DEAH_RhlB"/>
</dbReference>
<dbReference type="PANTHER" id="PTHR47959">
    <property type="entry name" value="ATP-DEPENDENT RNA HELICASE RHLE-RELATED"/>
    <property type="match status" value="1"/>
</dbReference>
<dbReference type="Pfam" id="PF00270">
    <property type="entry name" value="DEAD"/>
    <property type="match status" value="1"/>
</dbReference>
<feature type="compositionally biased region" description="Polar residues" evidence="6">
    <location>
        <begin position="692"/>
        <end position="701"/>
    </location>
</feature>
<feature type="compositionally biased region" description="Basic and acidic residues" evidence="6">
    <location>
        <begin position="1029"/>
        <end position="1040"/>
    </location>
</feature>
<dbReference type="GO" id="GO:0005829">
    <property type="term" value="C:cytosol"/>
    <property type="evidence" value="ECO:0007669"/>
    <property type="project" value="TreeGrafter"/>
</dbReference>
<dbReference type="InterPro" id="IPR000629">
    <property type="entry name" value="RNA-helicase_DEAD-box_CS"/>
</dbReference>
<dbReference type="EMBL" id="NBIV01000017">
    <property type="protein sequence ID" value="PXF48033.1"/>
    <property type="molecule type" value="Genomic_DNA"/>
</dbReference>
<dbReference type="Pfam" id="PF00271">
    <property type="entry name" value="Helicase_C"/>
    <property type="match status" value="1"/>
</dbReference>
<feature type="compositionally biased region" description="Gly residues" evidence="6">
    <location>
        <begin position="775"/>
        <end position="789"/>
    </location>
</feature>
<name>A0A2V3J150_9FLOR</name>
<proteinExistence type="predicted"/>
<dbReference type="InterPro" id="IPR014001">
    <property type="entry name" value="Helicase_ATP-bd"/>
</dbReference>
<dbReference type="Gene3D" id="3.40.50.300">
    <property type="entry name" value="P-loop containing nucleotide triphosphate hydrolases"/>
    <property type="match status" value="2"/>
</dbReference>
<evidence type="ECO:0000256" key="3">
    <source>
        <dbReference type="ARBA" id="ARBA00022806"/>
    </source>
</evidence>
<dbReference type="InterPro" id="IPR014014">
    <property type="entry name" value="RNA_helicase_DEAD_Q_motif"/>
</dbReference>
<keyword evidence="4" id="KW-0067">ATP-binding</keyword>
<sequence length="1101" mass="120209">MNGDSDFPAASALPSPSPSSSPSRKHTHPPNNQTSLRASPSDQRHLPAFSCDNFPNPALLVYQQLLTMPVSDAAPVRRQLYGSLQHWFKEEPLPVAHCQTGPTTALRPSAKSNAVKNQTPLNSTSTTQPNPVDDVPPDANHHDAFHPDQRQKHRRIPRNSSRPTPPAAPPTPAKEAESPIHRTVTETHRSLQTCTPIGMQSHLQPKSRKQVEQQSIHSTPVKRYTYSINRLNNLRHRDRASFPHLTSQHAAILQTIEPPSSTPAETFPNLTFADMHLPPSILNALSALSFHKPSPIQQCAVPRGRLGTDIIAHARSGTGKTLAFTIIVLETLLALKFTAKAITSVLILVPTRELVDQVAAVFRGLTRFMETKPRVQTLKGGRAESIDAQELSLSPAHIVIGTPGRVIALIKKSILVVDHVNLFVMDEADRLVDSTYLHSVPEICALLPSRRQTLAFSATYEPWLRNVLMDVMRDPAYFSFPNSEHPSDETDMLRRAVLDHVHQYKVAVVGGINDKLKGVSDLLKNTLFNLCITFINDKKYVAKVVMHFKTFGYRTQILNASLEQYQRERAIADIQSGRVQIVVATDLLARGVDFEACDLVIQLDVPQNPATYLHRVGRAGRYGKGGSSFLFYNLRSDCIQVRALETSLGSPILEYHRDTDLNSTKGNQRLEVRASGNSGSVLHSDPSGEVLNKTQRTSWNPRKQAKGREGEPVNRSLTTPVQGLAVNWKKPAGDNTATDAAGEAVVGDEPRNDSPSLRPSSVIERESQRGETKGRGGNGQDTYGDGHGGPPYKSGTLDSRSVGRGSTYDPLGMKSIPPHKSPLKKRRSLPRRGAGRGGRNGASLAGVMRDPRLLGRHSSAAQTANGDVERLQHANIWNRDAGQLCRRFSDPQCMNNMDATQHPTAPNSGGDLGSGGEKSSVQNPEGGGGLITPRTTTPAVRRSTALITDSSAPRRAAVSVSGNDSGVEKGQSQTAPHAVQPVQGADQQHAAGETRRDDLETGKDSYAESLSVSQDEIATRTYLVSSEDGMARAEQRDDGHPNVVTGSNNENNGARYESGETHSEMWNAYAKDAYAVGYREAYREAFRMAREVADRARATRT</sequence>
<dbReference type="GO" id="GO:0003676">
    <property type="term" value="F:nucleic acid binding"/>
    <property type="evidence" value="ECO:0007669"/>
    <property type="project" value="InterPro"/>
</dbReference>
<keyword evidence="3 10" id="KW-0347">Helicase</keyword>
<evidence type="ECO:0000313" key="11">
    <source>
        <dbReference type="Proteomes" id="UP000247409"/>
    </source>
</evidence>
<accession>A0A2V3J150</accession>
<feature type="compositionally biased region" description="Low complexity" evidence="6">
    <location>
        <begin position="8"/>
        <end position="22"/>
    </location>
</feature>
<feature type="compositionally biased region" description="Low complexity" evidence="6">
    <location>
        <begin position="950"/>
        <end position="961"/>
    </location>
</feature>
<organism evidence="10 11">
    <name type="scientific">Gracilariopsis chorda</name>
    <dbReference type="NCBI Taxonomy" id="448386"/>
    <lineage>
        <taxon>Eukaryota</taxon>
        <taxon>Rhodophyta</taxon>
        <taxon>Florideophyceae</taxon>
        <taxon>Rhodymeniophycidae</taxon>
        <taxon>Gracilariales</taxon>
        <taxon>Gracilariaceae</taxon>
        <taxon>Gracilariopsis</taxon>
    </lineage>
</organism>
<feature type="compositionally biased region" description="Polar residues" evidence="6">
    <location>
        <begin position="110"/>
        <end position="128"/>
    </location>
</feature>
<dbReference type="GO" id="GO:0005524">
    <property type="term" value="F:ATP binding"/>
    <property type="evidence" value="ECO:0007669"/>
    <property type="project" value="UniProtKB-KW"/>
</dbReference>
<evidence type="ECO:0000256" key="1">
    <source>
        <dbReference type="ARBA" id="ARBA00022741"/>
    </source>
</evidence>
<protein>
    <submittedName>
        <fullName evidence="10">Putative ATP-dependent RNA helicase DDX20</fullName>
    </submittedName>
</protein>
<feature type="compositionally biased region" description="Basic and acidic residues" evidence="6">
    <location>
        <begin position="763"/>
        <end position="774"/>
    </location>
</feature>